<evidence type="ECO:0000256" key="1">
    <source>
        <dbReference type="ARBA" id="ARBA00006865"/>
    </source>
</evidence>
<accession>A6DLE1</accession>
<feature type="domain" description="GH16" evidence="2">
    <location>
        <begin position="69"/>
        <end position="326"/>
    </location>
</feature>
<dbReference type="GO" id="GO:0005975">
    <property type="term" value="P:carbohydrate metabolic process"/>
    <property type="evidence" value="ECO:0007669"/>
    <property type="project" value="InterPro"/>
</dbReference>
<evidence type="ECO:0000259" key="2">
    <source>
        <dbReference type="PROSITE" id="PS51762"/>
    </source>
</evidence>
<dbReference type="InterPro" id="IPR050546">
    <property type="entry name" value="Glycosyl_Hydrlase_16"/>
</dbReference>
<proteinExistence type="inferred from homology"/>
<dbReference type="STRING" id="313628.LNTAR_04771"/>
<dbReference type="CDD" id="cd08023">
    <property type="entry name" value="GH16_laminarinase_like"/>
    <property type="match status" value="1"/>
</dbReference>
<reference evidence="3 4" key="1">
    <citation type="journal article" date="2010" name="J. Bacteriol.">
        <title>Genome sequence of Lentisphaera araneosa HTCC2155T, the type species of the order Lentisphaerales in the phylum Lentisphaerae.</title>
        <authorList>
            <person name="Thrash J.C."/>
            <person name="Cho J.C."/>
            <person name="Vergin K.L."/>
            <person name="Morris R.M."/>
            <person name="Giovannoni S.J."/>
        </authorList>
    </citation>
    <scope>NUCLEOTIDE SEQUENCE [LARGE SCALE GENOMIC DNA]</scope>
    <source>
        <strain evidence="3 4">HTCC2155</strain>
    </source>
</reference>
<gene>
    <name evidence="3" type="ORF">LNTAR_04771</name>
</gene>
<comment type="similarity">
    <text evidence="1">Belongs to the glycosyl hydrolase 16 family.</text>
</comment>
<name>A6DLE1_9BACT</name>
<dbReference type="PROSITE" id="PS51762">
    <property type="entry name" value="GH16_2"/>
    <property type="match status" value="1"/>
</dbReference>
<dbReference type="InterPro" id="IPR013320">
    <property type="entry name" value="ConA-like_dom_sf"/>
</dbReference>
<dbReference type="Pfam" id="PF00722">
    <property type="entry name" value="Glyco_hydro_16"/>
    <property type="match status" value="1"/>
</dbReference>
<keyword evidence="4" id="KW-1185">Reference proteome</keyword>
<comment type="caution">
    <text evidence="3">The sequence shown here is derived from an EMBL/GenBank/DDBJ whole genome shotgun (WGS) entry which is preliminary data.</text>
</comment>
<dbReference type="AlphaFoldDB" id="A6DLE1"/>
<protein>
    <submittedName>
        <fullName evidence="3">Beta-glucanase</fullName>
    </submittedName>
</protein>
<dbReference type="GO" id="GO:0004553">
    <property type="term" value="F:hydrolase activity, hydrolyzing O-glycosyl compounds"/>
    <property type="evidence" value="ECO:0007669"/>
    <property type="project" value="InterPro"/>
</dbReference>
<dbReference type="EMBL" id="ABCK01000009">
    <property type="protein sequence ID" value="EDM27396.1"/>
    <property type="molecule type" value="Genomic_DNA"/>
</dbReference>
<sequence length="326" mass="37990">MPKHYGKLAIKRKRSHTKALREVMSTKNKGLSMTKILSIALLLLFATSCQNELKTQAPKQASVQEKITSKYKSLGYELVWQEEFNSDGSVESSKWDFEQGFQRNHELQWYQEDNAFCEDGKLFIEGRREMKANPSFKAKANNWKEKRKNIYYTSSCLTSKQSWKYGRFEIKARLKAADGLWPAIWFLGTEGQWPSNGEIDLMEYYNDMILANACWGTKRPYQAKWDSSKTPVKDFKDPDWDKKFHIWKMDWDKDSIKLFLDDQLLNTIDLKKAINPDTSRGPKEPFQQAHYLLLNLAIGGTNGGDPSSTPFPNQFEIDYVRVYQKQ</sequence>
<organism evidence="3 4">
    <name type="scientific">Lentisphaera araneosa HTCC2155</name>
    <dbReference type="NCBI Taxonomy" id="313628"/>
    <lineage>
        <taxon>Bacteria</taxon>
        <taxon>Pseudomonadati</taxon>
        <taxon>Lentisphaerota</taxon>
        <taxon>Lentisphaeria</taxon>
        <taxon>Lentisphaerales</taxon>
        <taxon>Lentisphaeraceae</taxon>
        <taxon>Lentisphaera</taxon>
    </lineage>
</organism>
<dbReference type="InterPro" id="IPR000757">
    <property type="entry name" value="Beta-glucanase-like"/>
</dbReference>
<evidence type="ECO:0000313" key="4">
    <source>
        <dbReference type="Proteomes" id="UP000004947"/>
    </source>
</evidence>
<evidence type="ECO:0000313" key="3">
    <source>
        <dbReference type="EMBL" id="EDM27396.1"/>
    </source>
</evidence>
<dbReference type="PANTHER" id="PTHR10963">
    <property type="entry name" value="GLYCOSYL HYDROLASE-RELATED"/>
    <property type="match status" value="1"/>
</dbReference>
<dbReference type="Proteomes" id="UP000004947">
    <property type="component" value="Unassembled WGS sequence"/>
</dbReference>
<dbReference type="Gene3D" id="2.60.120.200">
    <property type="match status" value="1"/>
</dbReference>
<dbReference type="PANTHER" id="PTHR10963:SF55">
    <property type="entry name" value="GLYCOSIDE HYDROLASE FAMILY 16 PROTEIN"/>
    <property type="match status" value="1"/>
</dbReference>
<dbReference type="SUPFAM" id="SSF49899">
    <property type="entry name" value="Concanavalin A-like lectins/glucanases"/>
    <property type="match status" value="1"/>
</dbReference>
<dbReference type="eggNOG" id="COG2273">
    <property type="taxonomic scope" value="Bacteria"/>
</dbReference>